<evidence type="ECO:0000256" key="5">
    <source>
        <dbReference type="SAM" id="Phobius"/>
    </source>
</evidence>
<dbReference type="PANTHER" id="PTHR24064">
    <property type="entry name" value="SOLUTE CARRIER FAMILY 22 MEMBER"/>
    <property type="match status" value="1"/>
</dbReference>
<keyword evidence="4 5" id="KW-0472">Membrane</keyword>
<dbReference type="Proteomes" id="UP000694844">
    <property type="component" value="Chromosome 4"/>
</dbReference>
<dbReference type="GO" id="GO:0022857">
    <property type="term" value="F:transmembrane transporter activity"/>
    <property type="evidence" value="ECO:0007669"/>
    <property type="project" value="InterPro"/>
</dbReference>
<keyword evidence="7" id="KW-1185">Reference proteome</keyword>
<dbReference type="SUPFAM" id="SSF103473">
    <property type="entry name" value="MFS general substrate transporter"/>
    <property type="match status" value="1"/>
</dbReference>
<dbReference type="GeneID" id="111129618"/>
<feature type="transmembrane region" description="Helical" evidence="5">
    <location>
        <begin position="337"/>
        <end position="358"/>
    </location>
</feature>
<evidence type="ECO:0000256" key="3">
    <source>
        <dbReference type="ARBA" id="ARBA00022989"/>
    </source>
</evidence>
<dbReference type="AlphaFoldDB" id="A0A8B8DXR4"/>
<dbReference type="OrthoDB" id="6099997at2759"/>
<accession>A0A8B8DXR4</accession>
<gene>
    <name evidence="8" type="primary">LOC111129618</name>
</gene>
<name>A0A8B8DXR4_CRAVI</name>
<dbReference type="InterPro" id="IPR036259">
    <property type="entry name" value="MFS_trans_sf"/>
</dbReference>
<evidence type="ECO:0000256" key="2">
    <source>
        <dbReference type="ARBA" id="ARBA00022692"/>
    </source>
</evidence>
<dbReference type="RefSeq" id="XP_022331781.1">
    <property type="nucleotide sequence ID" value="XM_022476073.1"/>
</dbReference>
<dbReference type="InterPro" id="IPR020846">
    <property type="entry name" value="MFS_dom"/>
</dbReference>
<dbReference type="KEGG" id="cvn:111129618"/>
<reference evidence="8" key="1">
    <citation type="submission" date="2025-08" db="UniProtKB">
        <authorList>
            <consortium name="RefSeq"/>
        </authorList>
    </citation>
    <scope>IDENTIFICATION</scope>
    <source>
        <tissue evidence="8">Whole sample</tissue>
    </source>
</reference>
<evidence type="ECO:0000256" key="4">
    <source>
        <dbReference type="ARBA" id="ARBA00023136"/>
    </source>
</evidence>
<feature type="transmembrane region" description="Helical" evidence="5">
    <location>
        <begin position="213"/>
        <end position="235"/>
    </location>
</feature>
<dbReference type="InterPro" id="IPR005828">
    <property type="entry name" value="MFS_sugar_transport-like"/>
</dbReference>
<protein>
    <submittedName>
        <fullName evidence="8">Solute carrier family 22 member 6-A-like</fullName>
    </submittedName>
</protein>
<evidence type="ECO:0000313" key="8">
    <source>
        <dbReference type="RefSeq" id="XP_022331781.1"/>
    </source>
</evidence>
<organism evidence="7 8">
    <name type="scientific">Crassostrea virginica</name>
    <name type="common">Eastern oyster</name>
    <dbReference type="NCBI Taxonomy" id="6565"/>
    <lineage>
        <taxon>Eukaryota</taxon>
        <taxon>Metazoa</taxon>
        <taxon>Spiralia</taxon>
        <taxon>Lophotrochozoa</taxon>
        <taxon>Mollusca</taxon>
        <taxon>Bivalvia</taxon>
        <taxon>Autobranchia</taxon>
        <taxon>Pteriomorphia</taxon>
        <taxon>Ostreida</taxon>
        <taxon>Ostreoidea</taxon>
        <taxon>Ostreidae</taxon>
        <taxon>Crassostrea</taxon>
    </lineage>
</organism>
<dbReference type="PROSITE" id="PS50850">
    <property type="entry name" value="MFS"/>
    <property type="match status" value="1"/>
</dbReference>
<feature type="transmembrane region" description="Helical" evidence="5">
    <location>
        <begin position="428"/>
        <end position="449"/>
    </location>
</feature>
<feature type="transmembrane region" description="Helical" evidence="5">
    <location>
        <begin position="486"/>
        <end position="509"/>
    </location>
</feature>
<keyword evidence="2 5" id="KW-0812">Transmembrane</keyword>
<feature type="transmembrane region" description="Helical" evidence="5">
    <location>
        <begin position="153"/>
        <end position="171"/>
    </location>
</feature>
<sequence>MRNEPVDVDVVLHDLGPYGRYQMLQYVYSLLIMLPVSYPALIYVFIGNTPEFRCKNTITNASEYLHYATNVSTDIQSQGCDVIYVATANVSSTRKGLCMDGYEFEGPPTAVTEWELVCDRESLGQMSTSMVMVGQMVGATIFSVLVDRYGRHGVTCGCFIAMTVCSIGLSVNPYLSLFVILRFLIGAFQQGIQMAQGCFIIELFPTEFRATTTLIGALAWSVCMSTLALFAYLLQNQSWRYLQLLVGLLGFHCIATHWIQHESLRWLVINGRLAEIQTWIRRAARWNRKDSERILQDFRSCEQDQLVNGPQQKEPPTMDNRRDEKYNILDVFRNKRILVISLILWTAWFTVSLSYYSLYLMSSMLSKDRFLDFFLYAVAEIPSQIVLWYLVRRIGRRRTATIFVAISGGSLLASALTMKFAAHIQTMSLIFGLIGMSGISGSYSCLFLFTPELYPTNLRSTGLGLSSTAARIGSVISPFASSFARYVPWGPGAAFGSLCLMISFLFFLLPETKDIELPTIVEDLDKPAPNTVMSRTNKDKSNQM</sequence>
<evidence type="ECO:0000259" key="6">
    <source>
        <dbReference type="PROSITE" id="PS50850"/>
    </source>
</evidence>
<feature type="transmembrane region" description="Helical" evidence="5">
    <location>
        <begin position="370"/>
        <end position="390"/>
    </location>
</feature>
<comment type="subcellular location">
    <subcellularLocation>
        <location evidence="1">Membrane</location>
        <topology evidence="1">Multi-pass membrane protein</topology>
    </subcellularLocation>
</comment>
<dbReference type="Pfam" id="PF00083">
    <property type="entry name" value="Sugar_tr"/>
    <property type="match status" value="1"/>
</dbReference>
<feature type="domain" description="Major facilitator superfamily (MFS) profile" evidence="6">
    <location>
        <begin position="84"/>
        <end position="514"/>
    </location>
</feature>
<proteinExistence type="predicted"/>
<feature type="transmembrane region" description="Helical" evidence="5">
    <location>
        <begin position="26"/>
        <end position="46"/>
    </location>
</feature>
<dbReference type="Gene3D" id="1.20.1250.20">
    <property type="entry name" value="MFS general substrate transporter like domains"/>
    <property type="match status" value="1"/>
</dbReference>
<dbReference type="GO" id="GO:0016020">
    <property type="term" value="C:membrane"/>
    <property type="evidence" value="ECO:0007669"/>
    <property type="project" value="UniProtKB-SubCell"/>
</dbReference>
<keyword evidence="3 5" id="KW-1133">Transmembrane helix</keyword>
<evidence type="ECO:0000256" key="1">
    <source>
        <dbReference type="ARBA" id="ARBA00004141"/>
    </source>
</evidence>
<evidence type="ECO:0000313" key="7">
    <source>
        <dbReference type="Proteomes" id="UP000694844"/>
    </source>
</evidence>